<accession>A0ABQ3KC65</accession>
<evidence type="ECO:0008006" key="4">
    <source>
        <dbReference type="Google" id="ProtNLM"/>
    </source>
</evidence>
<dbReference type="RefSeq" id="WP_191309386.1">
    <property type="nucleotide sequence ID" value="NZ_BNAW01000007.1"/>
</dbReference>
<evidence type="ECO:0000313" key="2">
    <source>
        <dbReference type="EMBL" id="GHG07126.1"/>
    </source>
</evidence>
<keyword evidence="1" id="KW-0732">Signal</keyword>
<gene>
    <name evidence="2" type="ORF">GCM10017567_24420</name>
</gene>
<sequence length="140" mass="14246">MKTAVKAGLVALGALLAGTTALVAPAQATTIIQRTASCHDGDFSGTFTLRYENAGFDFRLLGGYSASGPYIGDVAGEVSLRISYRTGTMTRTVYSQSLPTTGNTSFSMPTTTTVPVTGMGTAAATFDNGAASCTATVPIS</sequence>
<keyword evidence="3" id="KW-1185">Reference proteome</keyword>
<evidence type="ECO:0000256" key="1">
    <source>
        <dbReference type="SAM" id="SignalP"/>
    </source>
</evidence>
<name>A0ABQ3KC65_9PSEU</name>
<protein>
    <recommendedName>
        <fullName evidence="4">Secreted protein</fullName>
    </recommendedName>
</protein>
<reference evidence="3" key="1">
    <citation type="journal article" date="2019" name="Int. J. Syst. Evol. Microbiol.">
        <title>The Global Catalogue of Microorganisms (GCM) 10K type strain sequencing project: providing services to taxonomists for standard genome sequencing and annotation.</title>
        <authorList>
            <consortium name="The Broad Institute Genomics Platform"/>
            <consortium name="The Broad Institute Genome Sequencing Center for Infectious Disease"/>
            <person name="Wu L."/>
            <person name="Ma J."/>
        </authorList>
    </citation>
    <scope>NUCLEOTIDE SEQUENCE [LARGE SCALE GENOMIC DNA]</scope>
    <source>
        <strain evidence="3">CGMCC 4.7680</strain>
    </source>
</reference>
<evidence type="ECO:0000313" key="3">
    <source>
        <dbReference type="Proteomes" id="UP000649955"/>
    </source>
</evidence>
<comment type="caution">
    <text evidence="2">The sequence shown here is derived from an EMBL/GenBank/DDBJ whole genome shotgun (WGS) entry which is preliminary data.</text>
</comment>
<proteinExistence type="predicted"/>
<feature type="chain" id="PRO_5045315788" description="Secreted protein" evidence="1">
    <location>
        <begin position="27"/>
        <end position="140"/>
    </location>
</feature>
<feature type="signal peptide" evidence="1">
    <location>
        <begin position="1"/>
        <end position="26"/>
    </location>
</feature>
<organism evidence="2 3">
    <name type="scientific">Amycolatopsis bullii</name>
    <dbReference type="NCBI Taxonomy" id="941987"/>
    <lineage>
        <taxon>Bacteria</taxon>
        <taxon>Bacillati</taxon>
        <taxon>Actinomycetota</taxon>
        <taxon>Actinomycetes</taxon>
        <taxon>Pseudonocardiales</taxon>
        <taxon>Pseudonocardiaceae</taxon>
        <taxon>Amycolatopsis</taxon>
    </lineage>
</organism>
<dbReference type="Proteomes" id="UP000649955">
    <property type="component" value="Unassembled WGS sequence"/>
</dbReference>
<dbReference type="EMBL" id="BNAW01000007">
    <property type="protein sequence ID" value="GHG07126.1"/>
    <property type="molecule type" value="Genomic_DNA"/>
</dbReference>